<dbReference type="Proteomes" id="UP000195012">
    <property type="component" value="Unassembled WGS sequence"/>
</dbReference>
<dbReference type="VEuPathDB" id="PlasmoDB:PKNH_1326500"/>
<dbReference type="AlphaFoldDB" id="A0A1Y3DSL9"/>
<organism evidence="2 3">
    <name type="scientific">Plasmodium knowlesi</name>
    <dbReference type="NCBI Taxonomy" id="5850"/>
    <lineage>
        <taxon>Eukaryota</taxon>
        <taxon>Sar</taxon>
        <taxon>Alveolata</taxon>
        <taxon>Apicomplexa</taxon>
        <taxon>Aconoidasida</taxon>
        <taxon>Haemosporida</taxon>
        <taxon>Plasmodiidae</taxon>
        <taxon>Plasmodium</taxon>
        <taxon>Plasmodium (Plasmodium)</taxon>
    </lineage>
</organism>
<evidence type="ECO:0000313" key="3">
    <source>
        <dbReference type="Proteomes" id="UP000195012"/>
    </source>
</evidence>
<dbReference type="EMBL" id="NETL01000019">
    <property type="protein sequence ID" value="OTN67803.1"/>
    <property type="molecule type" value="Genomic_DNA"/>
</dbReference>
<dbReference type="Pfam" id="PF05795">
    <property type="entry name" value="Plasmodium_Vir"/>
    <property type="match status" value="1"/>
</dbReference>
<reference evidence="2 3" key="1">
    <citation type="submission" date="2017-05" db="EMBL/GenBank/DDBJ databases">
        <title>PacBio assembly of a Plasmodium knowlesi genome sequence with Hi-C correction and manual annotation of the SICAvar gene family.</title>
        <authorList>
            <person name="Lapp S.A."/>
            <person name="Geraldo J.A."/>
            <person name="Chien J.-T."/>
            <person name="Ay F."/>
            <person name="Pakala S.B."/>
            <person name="Batugedara G."/>
            <person name="Humphrey J.C."/>
            <person name="Debarry J.D."/>
            <person name="Le Roch K.G."/>
            <person name="Galinski M.R."/>
            <person name="Kissinger J.C."/>
        </authorList>
    </citation>
    <scope>NUCLEOTIDE SEQUENCE [LARGE SCALE GENOMIC DNA]</scope>
    <source>
        <strain evidence="3">Malayan Strain Pk1 (A+)</strain>
    </source>
</reference>
<evidence type="ECO:0000256" key="1">
    <source>
        <dbReference type="SAM" id="MobiDB-lite"/>
    </source>
</evidence>
<protein>
    <submittedName>
        <fullName evidence="2">KIR-like protein</fullName>
    </submittedName>
</protein>
<name>A0A1Y3DSL9_PLAKN</name>
<proteinExistence type="predicted"/>
<dbReference type="VEuPathDB" id="PlasmoDB:PKA1H_130032100"/>
<feature type="region of interest" description="Disordered" evidence="1">
    <location>
        <begin position="481"/>
        <end position="561"/>
    </location>
</feature>
<sequence>MSESKEGGKKLQCSQQAGLLRAYKSQLGQRIEEISSKDMNAADDVPPIWCCISGAYTEKIKGDGGCDLLYYAAGSLVFRNLVDKTSFDRIMEEVYEIVGQQLRTSECTIQTSASGKRLFELLAEPSISNLKHDGIWQTNEHSGNVSCEKCTNYLRELAKACRKVEKYCKDGDNTENCRDVAVGGNQGDPGYVAQLIETLIPELPVASEKTKNDQQGQEGEDTCLGKLPSEEVYKKFSEAQDYCGSSSTGGDIRTVLGRILNEPSTGSNYADQIIRGACYANGTAKESFRNGERCNALYYWVGNALSTTPKSVLHFKDLVDAAYDKFREFNVEKECTDIYPKIDKDIFNNMKLIYDYSTDHAALKQYAQGSRDTESPCIDNYYMYLEIVASAYRGMREYCGKSGAHVKCCENFRSMTAKHSLQELLQLKCSLKNTSDCPTSIAPAAISGTLITAGLPALGYFLYKYDLLPSSISNRLKSIVGGGSSRSRRVRSVRRNFDGSTADDASTVGSTLGDDSTVDYSTAEDVSTIYNDDDEPPRRPSGRTRTGTNNRRPGNIRYYAT</sequence>
<evidence type="ECO:0000313" key="2">
    <source>
        <dbReference type="EMBL" id="OTN67803.1"/>
    </source>
</evidence>
<dbReference type="InterPro" id="IPR008780">
    <property type="entry name" value="Plasmodium_Vir"/>
</dbReference>
<gene>
    <name evidence="2" type="ORF">PKNOH_S05371100</name>
</gene>
<comment type="caution">
    <text evidence="2">The sequence shown here is derived from an EMBL/GenBank/DDBJ whole genome shotgun (WGS) entry which is preliminary data.</text>
</comment>
<feature type="compositionally biased region" description="Low complexity" evidence="1">
    <location>
        <begin position="543"/>
        <end position="555"/>
    </location>
</feature>
<dbReference type="VEuPathDB" id="PlasmoDB:PKNOH_S05371100"/>
<accession>A0A1Y3DSL9</accession>
<feature type="compositionally biased region" description="Polar residues" evidence="1">
    <location>
        <begin position="503"/>
        <end position="530"/>
    </location>
</feature>